<evidence type="ECO:0000256" key="2">
    <source>
        <dbReference type="ARBA" id="ARBA00022679"/>
    </source>
</evidence>
<evidence type="ECO:0000256" key="1">
    <source>
        <dbReference type="ARBA" id="ARBA00022603"/>
    </source>
</evidence>
<dbReference type="InterPro" id="IPR029063">
    <property type="entry name" value="SAM-dependent_MTases_sf"/>
</dbReference>
<comment type="caution">
    <text evidence="3">The sequence shown here is derived from an EMBL/GenBank/DDBJ whole genome shotgun (WGS) entry which is preliminary data.</text>
</comment>
<protein>
    <submittedName>
        <fullName evidence="3">Uncharacterized protein</fullName>
    </submittedName>
</protein>
<dbReference type="Pfam" id="PF04072">
    <property type="entry name" value="LCM"/>
    <property type="match status" value="1"/>
</dbReference>
<dbReference type="Gene3D" id="3.40.50.150">
    <property type="entry name" value="Vaccinia Virus protein VP39"/>
    <property type="match status" value="1"/>
</dbReference>
<dbReference type="EMBL" id="JBHFFA010000006">
    <property type="protein sequence ID" value="KAL2621240.1"/>
    <property type="molecule type" value="Genomic_DNA"/>
</dbReference>
<dbReference type="Proteomes" id="UP001605036">
    <property type="component" value="Unassembled WGS sequence"/>
</dbReference>
<evidence type="ECO:0000313" key="3">
    <source>
        <dbReference type="EMBL" id="KAL2621240.1"/>
    </source>
</evidence>
<keyword evidence="2" id="KW-0808">Transferase</keyword>
<organism evidence="3 4">
    <name type="scientific">Riccia fluitans</name>
    <dbReference type="NCBI Taxonomy" id="41844"/>
    <lineage>
        <taxon>Eukaryota</taxon>
        <taxon>Viridiplantae</taxon>
        <taxon>Streptophyta</taxon>
        <taxon>Embryophyta</taxon>
        <taxon>Marchantiophyta</taxon>
        <taxon>Marchantiopsida</taxon>
        <taxon>Marchantiidae</taxon>
        <taxon>Marchantiales</taxon>
        <taxon>Ricciaceae</taxon>
        <taxon>Riccia</taxon>
    </lineage>
</organism>
<keyword evidence="4" id="KW-1185">Reference proteome</keyword>
<evidence type="ECO:0000313" key="4">
    <source>
        <dbReference type="Proteomes" id="UP001605036"/>
    </source>
</evidence>
<gene>
    <name evidence="3" type="ORF">R1flu_001445</name>
</gene>
<name>A0ABD1Y397_9MARC</name>
<proteinExistence type="predicted"/>
<sequence length="365" mass="40748">MKPSCNSMMCRTPQAASCKEIGHSSKRVGCVTGMLISANTSIQTAKQRVHIAGISTEVRTEMIFTVELRLGIACPPKPGRIPLTKTKEISLLRLSRNRERFRPRWFPLRKISTPTLAAFGVAGPGRSSMEGEKADTAEYLDNELSKLLYVGSDPVRQIVILTDKTDTRPFRLTWPSPSVIFAVAPVQATDAALKEVAASGLKAKKHLLVQYISEDFAADENDNEDWGEKLLRVGYRGDRPSVWLLEMQNDLFQGYLQKILPVASSLLMKDSAFIGVIPASSSSEVETQEQLRKLFASHGFLAELRTFGTPESLDEKEGEETHVRSLFVTFYTRQLRLSDPQVEYARMQIMAAEEEGDEEGFIDAW</sequence>
<dbReference type="SUPFAM" id="SSF53335">
    <property type="entry name" value="S-adenosyl-L-methionine-dependent methyltransferases"/>
    <property type="match status" value="1"/>
</dbReference>
<dbReference type="GO" id="GO:0008168">
    <property type="term" value="F:methyltransferase activity"/>
    <property type="evidence" value="ECO:0007669"/>
    <property type="project" value="UniProtKB-KW"/>
</dbReference>
<dbReference type="InterPro" id="IPR007213">
    <property type="entry name" value="Ppm1/Ppm2/Tcmp"/>
</dbReference>
<accession>A0ABD1Y397</accession>
<reference evidence="3 4" key="1">
    <citation type="submission" date="2024-09" db="EMBL/GenBank/DDBJ databases">
        <title>Chromosome-scale assembly of Riccia fluitans.</title>
        <authorList>
            <person name="Paukszto L."/>
            <person name="Sawicki J."/>
            <person name="Karawczyk K."/>
            <person name="Piernik-Szablinska J."/>
            <person name="Szczecinska M."/>
            <person name="Mazdziarz M."/>
        </authorList>
    </citation>
    <scope>NUCLEOTIDE SEQUENCE [LARGE SCALE GENOMIC DNA]</scope>
    <source>
        <strain evidence="3">Rf_01</strain>
        <tissue evidence="3">Aerial parts of the thallus</tissue>
    </source>
</reference>
<dbReference type="PANTHER" id="PTHR43619">
    <property type="entry name" value="S-ADENOSYL-L-METHIONINE-DEPENDENT METHYLTRANSFERASE YKTD-RELATED"/>
    <property type="match status" value="1"/>
</dbReference>
<keyword evidence="1" id="KW-0489">Methyltransferase</keyword>
<dbReference type="AlphaFoldDB" id="A0ABD1Y397"/>
<dbReference type="GO" id="GO:0032259">
    <property type="term" value="P:methylation"/>
    <property type="evidence" value="ECO:0007669"/>
    <property type="project" value="UniProtKB-KW"/>
</dbReference>
<dbReference type="PANTHER" id="PTHR43619:SF2">
    <property type="entry name" value="S-ADENOSYL-L-METHIONINE-DEPENDENT METHYLTRANSFERASES SUPERFAMILY PROTEIN"/>
    <property type="match status" value="1"/>
</dbReference>